<dbReference type="SUPFAM" id="SSF51735">
    <property type="entry name" value="NAD(P)-binding Rossmann-fold domains"/>
    <property type="match status" value="1"/>
</dbReference>
<dbReference type="PANTHER" id="PTHR43000">
    <property type="entry name" value="DTDP-D-GLUCOSE 4,6-DEHYDRATASE-RELATED"/>
    <property type="match status" value="1"/>
</dbReference>
<dbReference type="InterPro" id="IPR016040">
    <property type="entry name" value="NAD(P)-bd_dom"/>
</dbReference>
<dbReference type="Pfam" id="PF16363">
    <property type="entry name" value="GDP_Man_Dehyd"/>
    <property type="match status" value="1"/>
</dbReference>
<keyword evidence="3" id="KW-1185">Reference proteome</keyword>
<evidence type="ECO:0000313" key="3">
    <source>
        <dbReference type="Proteomes" id="UP000655225"/>
    </source>
</evidence>
<dbReference type="AlphaFoldDB" id="A0A834Z7N8"/>
<dbReference type="InterPro" id="IPR036291">
    <property type="entry name" value="NAD(P)-bd_dom_sf"/>
</dbReference>
<sequence>MQGTHVLLEACKGARPTVRRFIHVSTDKVYGETEADAIVGNHEGSQLLLPTNPYSATKAGAEMLVMAYGRSYDLPVVTTCVIVCMVQCSSLRSSSPSSCS</sequence>
<dbReference type="EMBL" id="JABCRI010000009">
    <property type="protein sequence ID" value="KAF8400466.1"/>
    <property type="molecule type" value="Genomic_DNA"/>
</dbReference>
<comment type="caution">
    <text evidence="2">The sequence shown here is derived from an EMBL/GenBank/DDBJ whole genome shotgun (WGS) entry which is preliminary data.</text>
</comment>
<proteinExistence type="predicted"/>
<organism evidence="2 3">
    <name type="scientific">Tetracentron sinense</name>
    <name type="common">Spur-leaf</name>
    <dbReference type="NCBI Taxonomy" id="13715"/>
    <lineage>
        <taxon>Eukaryota</taxon>
        <taxon>Viridiplantae</taxon>
        <taxon>Streptophyta</taxon>
        <taxon>Embryophyta</taxon>
        <taxon>Tracheophyta</taxon>
        <taxon>Spermatophyta</taxon>
        <taxon>Magnoliopsida</taxon>
        <taxon>Trochodendrales</taxon>
        <taxon>Trochodendraceae</taxon>
        <taxon>Tetracentron</taxon>
    </lineage>
</organism>
<evidence type="ECO:0000259" key="1">
    <source>
        <dbReference type="Pfam" id="PF16363"/>
    </source>
</evidence>
<dbReference type="OrthoDB" id="16464at2759"/>
<evidence type="ECO:0000313" key="2">
    <source>
        <dbReference type="EMBL" id="KAF8400466.1"/>
    </source>
</evidence>
<dbReference type="Gene3D" id="3.40.50.720">
    <property type="entry name" value="NAD(P)-binding Rossmann-like Domain"/>
    <property type="match status" value="1"/>
</dbReference>
<accession>A0A834Z7N8</accession>
<name>A0A834Z7N8_TETSI</name>
<feature type="domain" description="NAD(P)-binding" evidence="1">
    <location>
        <begin position="2"/>
        <end position="80"/>
    </location>
</feature>
<protein>
    <recommendedName>
        <fullName evidence="1">NAD(P)-binding domain-containing protein</fullName>
    </recommendedName>
</protein>
<gene>
    <name evidence="2" type="ORF">HHK36_013764</name>
</gene>
<reference evidence="2 3" key="1">
    <citation type="submission" date="2020-04" db="EMBL/GenBank/DDBJ databases">
        <title>Plant Genome Project.</title>
        <authorList>
            <person name="Zhang R.-G."/>
        </authorList>
    </citation>
    <scope>NUCLEOTIDE SEQUENCE [LARGE SCALE GENOMIC DNA]</scope>
    <source>
        <strain evidence="2">YNK0</strain>
        <tissue evidence="2">Leaf</tissue>
    </source>
</reference>
<dbReference type="Proteomes" id="UP000655225">
    <property type="component" value="Unassembled WGS sequence"/>
</dbReference>